<feature type="region of interest" description="Disordered" evidence="1">
    <location>
        <begin position="333"/>
        <end position="364"/>
    </location>
</feature>
<name>A0ABR4MA78_9PEZI</name>
<dbReference type="InterPro" id="IPR000909">
    <property type="entry name" value="PLipase_C_PInositol-sp_X_dom"/>
</dbReference>
<dbReference type="PANTHER" id="PTHR13593:SF113">
    <property type="entry name" value="SI:DKEY-266F7.9"/>
    <property type="match status" value="1"/>
</dbReference>
<protein>
    <submittedName>
        <fullName evidence="4">1-phosphatidylinositol phosphodiesterase</fullName>
    </submittedName>
</protein>
<reference evidence="4 5" key="1">
    <citation type="submission" date="2020-05" db="EMBL/GenBank/DDBJ databases">
        <title>Ceratocystis lukuohia genome.</title>
        <authorList>
            <person name="Harrington T.C."/>
            <person name="Kim K."/>
            <person name="Mayers C.G."/>
        </authorList>
    </citation>
    <scope>NUCLEOTIDE SEQUENCE [LARGE SCALE GENOMIC DNA]</scope>
    <source>
        <strain evidence="4 5">C4212</strain>
    </source>
</reference>
<feature type="domain" description="Phosphatidylinositol-specific phospholipase C X" evidence="3">
    <location>
        <begin position="45"/>
        <end position="194"/>
    </location>
</feature>
<evidence type="ECO:0000313" key="4">
    <source>
        <dbReference type="EMBL" id="KAL2885166.1"/>
    </source>
</evidence>
<evidence type="ECO:0000313" key="5">
    <source>
        <dbReference type="Proteomes" id="UP001610728"/>
    </source>
</evidence>
<dbReference type="EMBL" id="JABSNW010000008">
    <property type="protein sequence ID" value="KAL2885166.1"/>
    <property type="molecule type" value="Genomic_DNA"/>
</dbReference>
<dbReference type="Pfam" id="PF00388">
    <property type="entry name" value="PI-PLC-X"/>
    <property type="match status" value="1"/>
</dbReference>
<organism evidence="4 5">
    <name type="scientific">Ceratocystis lukuohia</name>
    <dbReference type="NCBI Taxonomy" id="2019550"/>
    <lineage>
        <taxon>Eukaryota</taxon>
        <taxon>Fungi</taxon>
        <taxon>Dikarya</taxon>
        <taxon>Ascomycota</taxon>
        <taxon>Pezizomycotina</taxon>
        <taxon>Sordariomycetes</taxon>
        <taxon>Hypocreomycetidae</taxon>
        <taxon>Microascales</taxon>
        <taxon>Ceratocystidaceae</taxon>
        <taxon>Ceratocystis</taxon>
    </lineage>
</organism>
<dbReference type="SMART" id="SM00148">
    <property type="entry name" value="PLCXc"/>
    <property type="match status" value="1"/>
</dbReference>
<dbReference type="SUPFAM" id="SSF51695">
    <property type="entry name" value="PLC-like phosphodiesterases"/>
    <property type="match status" value="1"/>
</dbReference>
<dbReference type="InterPro" id="IPR017946">
    <property type="entry name" value="PLC-like_Pdiesterase_TIM-brl"/>
</dbReference>
<feature type="compositionally biased region" description="Basic and acidic residues" evidence="1">
    <location>
        <begin position="355"/>
        <end position="364"/>
    </location>
</feature>
<dbReference type="Gene3D" id="3.20.20.190">
    <property type="entry name" value="Phosphatidylinositol (PI) phosphodiesterase"/>
    <property type="match status" value="1"/>
</dbReference>
<accession>A0ABR4MA78</accession>
<feature type="signal peptide" evidence="2">
    <location>
        <begin position="1"/>
        <end position="17"/>
    </location>
</feature>
<keyword evidence="2" id="KW-0732">Signal</keyword>
<dbReference type="Proteomes" id="UP001610728">
    <property type="component" value="Unassembled WGS sequence"/>
</dbReference>
<gene>
    <name evidence="4" type="ORF">HOO65_080116</name>
</gene>
<dbReference type="PANTHER" id="PTHR13593">
    <property type="match status" value="1"/>
</dbReference>
<dbReference type="InterPro" id="IPR051057">
    <property type="entry name" value="PI-PLC_domain"/>
</dbReference>
<comment type="caution">
    <text evidence="4">The sequence shown here is derived from an EMBL/GenBank/DDBJ whole genome shotgun (WGS) entry which is preliminary data.</text>
</comment>
<dbReference type="GeneID" id="98120853"/>
<evidence type="ECO:0000259" key="3">
    <source>
        <dbReference type="SMART" id="SM00148"/>
    </source>
</evidence>
<evidence type="ECO:0000256" key="1">
    <source>
        <dbReference type="SAM" id="MobiDB-lite"/>
    </source>
</evidence>
<dbReference type="PROSITE" id="PS50007">
    <property type="entry name" value="PIPLC_X_DOMAIN"/>
    <property type="match status" value="1"/>
</dbReference>
<keyword evidence="5" id="KW-1185">Reference proteome</keyword>
<feature type="chain" id="PRO_5047365258" evidence="2">
    <location>
        <begin position="18"/>
        <end position="364"/>
    </location>
</feature>
<proteinExistence type="predicted"/>
<dbReference type="RefSeq" id="XP_070856347.1">
    <property type="nucleotide sequence ID" value="XM_071001449.1"/>
</dbReference>
<sequence>MHCSFFTILASLAFSHAGSFNGIDDMWSFNLDEGYKADWMDTIVDDVSLTALSIPGTHNSMTDIVESDYSQTQNMPLDQQLIAGIRYIDISCRYTHHDMMIYNGRAATGYNLEYVLTTLFNFLHNHPREAIILRIQKGGILDSSKTFLESMKGHFGSDSEIDDRPIQYIYSRDGDEDTIPTLGQVRGKVLILQDFKSSPPGRYGIPWNSNTVSSYNHRLAASTLLLNWRWDAIKTHLSRPQDLTKLRITHATASAGVKPINFATSNYGDVGMNRLLGDYLSLEQGDCFGVVVMDFPGYRLVNQILKLNDDYQAPETNVFYSYRIDETTAEEFDFDEVYDGDTPPAESDDDEVTGTDDKPFGLAK</sequence>
<evidence type="ECO:0000256" key="2">
    <source>
        <dbReference type="SAM" id="SignalP"/>
    </source>
</evidence>